<name>A0ACB0YGK2_MELEN</name>
<dbReference type="EMBL" id="CAVMJV010000012">
    <property type="protein sequence ID" value="CAK5045745.1"/>
    <property type="molecule type" value="Genomic_DNA"/>
</dbReference>
<reference evidence="1" key="1">
    <citation type="submission" date="2023-11" db="EMBL/GenBank/DDBJ databases">
        <authorList>
            <person name="Poullet M."/>
        </authorList>
    </citation>
    <scope>NUCLEOTIDE SEQUENCE</scope>
    <source>
        <strain evidence="1">E1834</strain>
    </source>
</reference>
<protein>
    <submittedName>
        <fullName evidence="1">Uncharacterized protein</fullName>
    </submittedName>
</protein>
<accession>A0ACB0YGK2</accession>
<evidence type="ECO:0000313" key="1">
    <source>
        <dbReference type="EMBL" id="CAK5045745.1"/>
    </source>
</evidence>
<keyword evidence="2" id="KW-1185">Reference proteome</keyword>
<proteinExistence type="predicted"/>
<dbReference type="Proteomes" id="UP001497535">
    <property type="component" value="Unassembled WGS sequence"/>
</dbReference>
<evidence type="ECO:0000313" key="2">
    <source>
        <dbReference type="Proteomes" id="UP001497535"/>
    </source>
</evidence>
<comment type="caution">
    <text evidence="1">The sequence shown here is derived from an EMBL/GenBank/DDBJ whole genome shotgun (WGS) entry which is preliminary data.</text>
</comment>
<organism evidence="1 2">
    <name type="scientific">Meloidogyne enterolobii</name>
    <name type="common">Root-knot nematode worm</name>
    <name type="synonym">Meloidogyne mayaguensis</name>
    <dbReference type="NCBI Taxonomy" id="390850"/>
    <lineage>
        <taxon>Eukaryota</taxon>
        <taxon>Metazoa</taxon>
        <taxon>Ecdysozoa</taxon>
        <taxon>Nematoda</taxon>
        <taxon>Chromadorea</taxon>
        <taxon>Rhabditida</taxon>
        <taxon>Tylenchina</taxon>
        <taxon>Tylenchomorpha</taxon>
        <taxon>Tylenchoidea</taxon>
        <taxon>Meloidogynidae</taxon>
        <taxon>Meloidogyninae</taxon>
        <taxon>Meloidogyne</taxon>
    </lineage>
</organism>
<gene>
    <name evidence="1" type="ORF">MENTE1834_LOCUS11834</name>
</gene>
<sequence length="118" mass="14244">MRKLEFDAVCTTGNQRNGQNLFKISQIQNSRLRQKLISEAKNTENDGYGSIEDKWNNKNKEWSEERQWGDEEENERDIEEDNDDFNGRNGKNVDDDFRRRNRPSRDVRNKKIFWMIED</sequence>